<evidence type="ECO:0000313" key="5">
    <source>
        <dbReference type="Proteomes" id="UP000008810"/>
    </source>
</evidence>
<organism evidence="3">
    <name type="scientific">Brachypodium distachyon</name>
    <name type="common">Purple false brome</name>
    <name type="synonym">Trachynia distachya</name>
    <dbReference type="NCBI Taxonomy" id="15368"/>
    <lineage>
        <taxon>Eukaryota</taxon>
        <taxon>Viridiplantae</taxon>
        <taxon>Streptophyta</taxon>
        <taxon>Embryophyta</taxon>
        <taxon>Tracheophyta</taxon>
        <taxon>Spermatophyta</taxon>
        <taxon>Magnoliopsida</taxon>
        <taxon>Liliopsida</taxon>
        <taxon>Poales</taxon>
        <taxon>Poaceae</taxon>
        <taxon>BOP clade</taxon>
        <taxon>Pooideae</taxon>
        <taxon>Stipodae</taxon>
        <taxon>Brachypodieae</taxon>
        <taxon>Brachypodium</taxon>
    </lineage>
</organism>
<dbReference type="InParanoid" id="A0A0Q3HMU6"/>
<dbReference type="InterPro" id="IPR025315">
    <property type="entry name" value="DUF4220"/>
</dbReference>
<reference evidence="3 4" key="1">
    <citation type="journal article" date="2010" name="Nature">
        <title>Genome sequencing and analysis of the model grass Brachypodium distachyon.</title>
        <authorList>
            <consortium name="International Brachypodium Initiative"/>
        </authorList>
    </citation>
    <scope>NUCLEOTIDE SEQUENCE [LARGE SCALE GENOMIC DNA]</scope>
    <source>
        <strain evidence="3 4">Bd21</strain>
    </source>
</reference>
<dbReference type="Proteomes" id="UP000008810">
    <property type="component" value="Chromosome 4"/>
</dbReference>
<evidence type="ECO:0000256" key="1">
    <source>
        <dbReference type="SAM" id="Phobius"/>
    </source>
</evidence>
<dbReference type="OrthoDB" id="691684at2759"/>
<feature type="transmembrane region" description="Helical" evidence="1">
    <location>
        <begin position="320"/>
        <end position="342"/>
    </location>
</feature>
<dbReference type="FunCoup" id="A0A0Q3HMU6">
    <property type="interactions" value="151"/>
</dbReference>
<dbReference type="InterPro" id="IPR007658">
    <property type="entry name" value="DUF594"/>
</dbReference>
<feature type="transmembrane region" description="Helical" evidence="1">
    <location>
        <begin position="65"/>
        <end position="82"/>
    </location>
</feature>
<evidence type="ECO:0000313" key="4">
    <source>
        <dbReference type="EnsemblPlants" id="KQJ89499"/>
    </source>
</evidence>
<feature type="transmembrane region" description="Helical" evidence="1">
    <location>
        <begin position="362"/>
        <end position="381"/>
    </location>
</feature>
<feature type="transmembrane region" description="Helical" evidence="1">
    <location>
        <begin position="94"/>
        <end position="113"/>
    </location>
</feature>
<feature type="transmembrane region" description="Helical" evidence="1">
    <location>
        <begin position="30"/>
        <end position="53"/>
    </location>
</feature>
<protein>
    <recommendedName>
        <fullName evidence="2">DUF4220 domain-containing protein</fullName>
    </recommendedName>
</protein>
<gene>
    <name evidence="3" type="ORF">BRADI_4g26079v3</name>
</gene>
<keyword evidence="1" id="KW-0812">Transmembrane</keyword>
<reference evidence="3" key="2">
    <citation type="submission" date="2017-06" db="EMBL/GenBank/DDBJ databases">
        <title>WGS assembly of Brachypodium distachyon.</title>
        <authorList>
            <consortium name="The International Brachypodium Initiative"/>
            <person name="Lucas S."/>
            <person name="Harmon-Smith M."/>
            <person name="Lail K."/>
            <person name="Tice H."/>
            <person name="Grimwood J."/>
            <person name="Bruce D."/>
            <person name="Barry K."/>
            <person name="Shu S."/>
            <person name="Lindquist E."/>
            <person name="Wang M."/>
            <person name="Pitluck S."/>
            <person name="Vogel J.P."/>
            <person name="Garvin D.F."/>
            <person name="Mockler T.C."/>
            <person name="Schmutz J."/>
            <person name="Rokhsar D."/>
            <person name="Bevan M.W."/>
        </authorList>
    </citation>
    <scope>NUCLEOTIDE SEQUENCE</scope>
    <source>
        <strain evidence="3">Bd21</strain>
    </source>
</reference>
<dbReference type="Pfam" id="PF13968">
    <property type="entry name" value="DUF4220"/>
    <property type="match status" value="1"/>
</dbReference>
<dbReference type="EnsemblPlants" id="KQJ89499">
    <property type="protein sequence ID" value="KQJ89499"/>
    <property type="gene ID" value="BRADI_4g26079v3"/>
</dbReference>
<feature type="transmembrane region" description="Helical" evidence="1">
    <location>
        <begin position="125"/>
        <end position="144"/>
    </location>
</feature>
<dbReference type="PANTHER" id="PTHR31325">
    <property type="entry name" value="OS01G0798800 PROTEIN-RELATED"/>
    <property type="match status" value="1"/>
</dbReference>
<evidence type="ECO:0000259" key="2">
    <source>
        <dbReference type="Pfam" id="PF13968"/>
    </source>
</evidence>
<name>A0A0Q3HMU6_BRADI</name>
<keyword evidence="1" id="KW-1133">Transmembrane helix</keyword>
<proteinExistence type="predicted"/>
<evidence type="ECO:0000313" key="3">
    <source>
        <dbReference type="EMBL" id="KQJ89499.1"/>
    </source>
</evidence>
<keyword evidence="1" id="KW-0472">Membrane</keyword>
<dbReference type="AlphaFoldDB" id="A0A0Q3HMU6"/>
<dbReference type="EMBL" id="CM000883">
    <property type="protein sequence ID" value="KQJ89499.1"/>
    <property type="molecule type" value="Genomic_DNA"/>
</dbReference>
<dbReference type="Pfam" id="PF04578">
    <property type="entry name" value="DUF594"/>
    <property type="match status" value="1"/>
</dbReference>
<sequence length="730" mass="81953">MGQQHLGNATSVASLLRQLRDMWKSPRGTVLRIEALALVAIFLSFFLAIFGSCRRWSNNFLIQKGFMAPNALFLSLGTYSIGLMQSSTVKSEMYPIWVVSLLALLCCLDSAAASGLANRNQLWNMLYQLCLYFGYVLLMSITTISSDIGNIAICVLSAVTFIKGFHRSMALVLPSSMRNMIREIPGDRITKCSFGDPNEERELIVDDKLGKPDVMIGYRCSDVNMGEITSMRCEGNNKILESKLNSCRDVCLSFSLSHLLHRHFLGLSSVKPIKASLAQPLVKNCKRALKVVEIELAFLHDTLYTSNTFLHYYEAKSASIWAFASVIGICFVGAVAVIPAGSRTSRRASPDTVFVDTTIVDFVITGVVLVSLALLQVLQLLSCWTSNWARVAFACDYARKEERNRVFEVGLSWGMRLRASLLKINWYDKYYLWQNKMGQHATCFGLLGLKYISRELKEMLRGSCTGSTVDLHPDVKASIGDFVENEIKSNEISGWASSKVVNGQSGFPELSFSFTVYDTAYNAAEVNDMIYVSCILIWHVATCYCEQAQQRDHNNCRGHHVTMEKGHLRVATDLSKYCAYLTKKFVYGKVREEATRVGKGLFPSADAGDKLRAMDTKCARLDTRDYGLGVKLGNGLQSMDAAERWKLLADFWVKALVYAAPSDDKVEEHMQLLSQGGELITHLWAMLYHAGIQRWQLNRPPAPNDINMGWDYIFRICSWEDLKPSHKVKR</sequence>
<feature type="domain" description="DUF4220" evidence="2">
    <location>
        <begin position="72"/>
        <end position="440"/>
    </location>
</feature>
<feature type="transmembrane region" description="Helical" evidence="1">
    <location>
        <begin position="150"/>
        <end position="173"/>
    </location>
</feature>
<accession>A0A0Q3HMU6</accession>
<reference evidence="4" key="3">
    <citation type="submission" date="2018-08" db="UniProtKB">
        <authorList>
            <consortium name="EnsemblPlants"/>
        </authorList>
    </citation>
    <scope>IDENTIFICATION</scope>
    <source>
        <strain evidence="4">cv. Bd21</strain>
    </source>
</reference>
<keyword evidence="5" id="KW-1185">Reference proteome</keyword>
<dbReference type="Gramene" id="KQJ89499">
    <property type="protein sequence ID" value="KQJ89499"/>
    <property type="gene ID" value="BRADI_4g26079v3"/>
</dbReference>